<dbReference type="NCBIfam" id="TIGR01947">
    <property type="entry name" value="rnfG"/>
    <property type="match status" value="1"/>
</dbReference>
<dbReference type="PANTHER" id="PTHR36118:SF1">
    <property type="entry name" value="ION-TRANSLOCATING OXIDOREDUCTASE COMPLEX SUBUNIT G"/>
    <property type="match status" value="1"/>
</dbReference>
<dbReference type="Proteomes" id="UP000810252">
    <property type="component" value="Unassembled WGS sequence"/>
</dbReference>
<comment type="similarity">
    <text evidence="6">Belongs to the RnfG family.</text>
</comment>
<comment type="subcellular location">
    <subcellularLocation>
        <location evidence="6">Cell membrane</location>
        <topology evidence="6">Single-pass membrane protein</topology>
    </subcellularLocation>
</comment>
<dbReference type="PANTHER" id="PTHR36118">
    <property type="entry name" value="ION-TRANSLOCATING OXIDOREDUCTASE COMPLEX SUBUNIT G"/>
    <property type="match status" value="1"/>
</dbReference>
<dbReference type="AlphaFoldDB" id="A0A9D9HFV6"/>
<dbReference type="InterPro" id="IPR010209">
    <property type="entry name" value="Ion_transpt_RnfG/RsxG"/>
</dbReference>
<keyword evidence="7" id="KW-0732">Signal</keyword>
<feature type="domain" description="FMN-binding" evidence="8">
    <location>
        <begin position="93"/>
        <end position="180"/>
    </location>
</feature>
<dbReference type="GO" id="GO:0022900">
    <property type="term" value="P:electron transport chain"/>
    <property type="evidence" value="ECO:0007669"/>
    <property type="project" value="UniProtKB-UniRule"/>
</dbReference>
<keyword evidence="6" id="KW-0472">Membrane</keyword>
<feature type="signal peptide" evidence="7">
    <location>
        <begin position="1"/>
        <end position="26"/>
    </location>
</feature>
<evidence type="ECO:0000256" key="1">
    <source>
        <dbReference type="ARBA" id="ARBA00022448"/>
    </source>
</evidence>
<evidence type="ECO:0000313" key="9">
    <source>
        <dbReference type="EMBL" id="MBO8448337.1"/>
    </source>
</evidence>
<comment type="cofactor">
    <cofactor evidence="6">
        <name>FMN</name>
        <dbReference type="ChEBI" id="CHEBI:58210"/>
    </cofactor>
</comment>
<dbReference type="EMBL" id="JADIMQ010000051">
    <property type="protein sequence ID" value="MBO8448337.1"/>
    <property type="molecule type" value="Genomic_DNA"/>
</dbReference>
<dbReference type="HAMAP" id="MF_00479">
    <property type="entry name" value="RsxG_RnfG"/>
    <property type="match status" value="1"/>
</dbReference>
<keyword evidence="6" id="KW-1003">Cell membrane</keyword>
<keyword evidence="2 6" id="KW-0597">Phosphoprotein</keyword>
<feature type="modified residue" description="FMN phosphoryl threonine" evidence="6">
    <location>
        <position position="163"/>
    </location>
</feature>
<proteinExistence type="inferred from homology"/>
<protein>
    <recommendedName>
        <fullName evidence="6">Ion-translocating oxidoreductase complex subunit G</fullName>
        <ecNumber evidence="6">7.-.-.-</ecNumber>
    </recommendedName>
    <alternativeName>
        <fullName evidence="6">Rnf electron transport complex subunit G</fullName>
    </alternativeName>
</protein>
<evidence type="ECO:0000256" key="3">
    <source>
        <dbReference type="ARBA" id="ARBA00022630"/>
    </source>
</evidence>
<keyword evidence="6" id="KW-1133">Transmembrane helix</keyword>
<dbReference type="EC" id="7.-.-.-" evidence="6"/>
<reference evidence="9" key="2">
    <citation type="journal article" date="2021" name="PeerJ">
        <title>Extensive microbial diversity within the chicken gut microbiome revealed by metagenomics and culture.</title>
        <authorList>
            <person name="Gilroy R."/>
            <person name="Ravi A."/>
            <person name="Getino M."/>
            <person name="Pursley I."/>
            <person name="Horton D.L."/>
            <person name="Alikhan N.F."/>
            <person name="Baker D."/>
            <person name="Gharbi K."/>
            <person name="Hall N."/>
            <person name="Watson M."/>
            <person name="Adriaenssens E.M."/>
            <person name="Foster-Nyarko E."/>
            <person name="Jarju S."/>
            <person name="Secka A."/>
            <person name="Antonio M."/>
            <person name="Oren A."/>
            <person name="Chaudhuri R.R."/>
            <person name="La Ragione R."/>
            <person name="Hildebrand F."/>
            <person name="Pallen M.J."/>
        </authorList>
    </citation>
    <scope>NUCLEOTIDE SEQUENCE</scope>
    <source>
        <strain evidence="9">20514</strain>
    </source>
</reference>
<dbReference type="InterPro" id="IPR007329">
    <property type="entry name" value="FMN-bd"/>
</dbReference>
<evidence type="ECO:0000256" key="6">
    <source>
        <dbReference type="HAMAP-Rule" id="MF_00479"/>
    </source>
</evidence>
<comment type="function">
    <text evidence="6">Part of a membrane-bound complex that couples electron transfer with translocation of ions across the membrane.</text>
</comment>
<dbReference type="GO" id="GO:0010181">
    <property type="term" value="F:FMN binding"/>
    <property type="evidence" value="ECO:0007669"/>
    <property type="project" value="InterPro"/>
</dbReference>
<evidence type="ECO:0000256" key="7">
    <source>
        <dbReference type="SAM" id="SignalP"/>
    </source>
</evidence>
<keyword evidence="3 6" id="KW-0285">Flavoprotein</keyword>
<keyword evidence="5 6" id="KW-0249">Electron transport</keyword>
<feature type="chain" id="PRO_5038833410" description="Ion-translocating oxidoreductase complex subunit G" evidence="7">
    <location>
        <begin position="27"/>
        <end position="208"/>
    </location>
</feature>
<keyword evidence="1 6" id="KW-0813">Transport</keyword>
<gene>
    <name evidence="6" type="primary">rnfG</name>
    <name evidence="9" type="ORF">IAC29_03585</name>
</gene>
<dbReference type="GO" id="GO:0009055">
    <property type="term" value="F:electron transfer activity"/>
    <property type="evidence" value="ECO:0007669"/>
    <property type="project" value="InterPro"/>
</dbReference>
<evidence type="ECO:0000313" key="10">
    <source>
        <dbReference type="Proteomes" id="UP000810252"/>
    </source>
</evidence>
<evidence type="ECO:0000259" key="8">
    <source>
        <dbReference type="SMART" id="SM00900"/>
    </source>
</evidence>
<keyword evidence="6" id="KW-1278">Translocase</keyword>
<accession>A0A9D9HFV6</accession>
<dbReference type="Pfam" id="PF04205">
    <property type="entry name" value="FMN_bind"/>
    <property type="match status" value="1"/>
</dbReference>
<comment type="subunit">
    <text evidence="6">The complex is composed of six subunits: RnfA, RnfB, RnfC, RnfD, RnfE and RnfG.</text>
</comment>
<keyword evidence="6" id="KW-0812">Transmembrane</keyword>
<reference evidence="9" key="1">
    <citation type="submission" date="2020-10" db="EMBL/GenBank/DDBJ databases">
        <authorList>
            <person name="Gilroy R."/>
        </authorList>
    </citation>
    <scope>NUCLEOTIDE SEQUENCE</scope>
    <source>
        <strain evidence="9">20514</strain>
    </source>
</reference>
<comment type="caution">
    <text evidence="9">The sequence shown here is derived from an EMBL/GenBank/DDBJ whole genome shotgun (WGS) entry which is preliminary data.</text>
</comment>
<keyword evidence="4 6" id="KW-0288">FMN</keyword>
<evidence type="ECO:0000256" key="2">
    <source>
        <dbReference type="ARBA" id="ARBA00022553"/>
    </source>
</evidence>
<dbReference type="GO" id="GO:0005886">
    <property type="term" value="C:plasma membrane"/>
    <property type="evidence" value="ECO:0007669"/>
    <property type="project" value="UniProtKB-SubCell"/>
</dbReference>
<dbReference type="PIRSF" id="PIRSF006091">
    <property type="entry name" value="E_trnsport_RnfG"/>
    <property type="match status" value="1"/>
</dbReference>
<organism evidence="9 10">
    <name type="scientific">Candidatus Cryptobacteroides merdigallinarum</name>
    <dbReference type="NCBI Taxonomy" id="2840770"/>
    <lineage>
        <taxon>Bacteria</taxon>
        <taxon>Pseudomonadati</taxon>
        <taxon>Bacteroidota</taxon>
        <taxon>Bacteroidia</taxon>
        <taxon>Bacteroidales</taxon>
        <taxon>Candidatus Cryptobacteroides</taxon>
    </lineage>
</organism>
<name>A0A9D9HFV6_9BACT</name>
<dbReference type="SMART" id="SM00900">
    <property type="entry name" value="FMN_bind"/>
    <property type="match status" value="1"/>
</dbReference>
<evidence type="ECO:0000256" key="5">
    <source>
        <dbReference type="ARBA" id="ARBA00022982"/>
    </source>
</evidence>
<evidence type="ECO:0000256" key="4">
    <source>
        <dbReference type="ARBA" id="ARBA00022643"/>
    </source>
</evidence>
<sequence length="208" mass="21173">MAIQSSFKNMTLCLFAVCIVSSALLAAVYALTKAPIEAADKAKTAGAIARVVPEFEGEPVLSTVEMGGKEYTYYTVSKAGKPVGYAIMSSAVGFSGPVSLMVGITSDRVIFSTSVLSQAETPGLGAKCVEPAFAGQFTNLDPAVKKLAVKKDGGDIDAITASTITSRAYTKAVEIAVAVFDTIVSGGSADTGDAVTGASLKPAAEGQE</sequence>